<sequence>MARSLHISAGDGVEVRREELAVRAARGEMTWWLWGVSQSTCVINAGRTQGQKYPWVTQSQFGKQIKPQGTARSPVARGGASKAAPAPDKQRRAPHQAAFASA</sequence>
<dbReference type="GeneID" id="20341825"/>
<evidence type="ECO:0000313" key="2">
    <source>
        <dbReference type="EMBL" id="EJT81386.1"/>
    </source>
</evidence>
<protein>
    <submittedName>
        <fullName evidence="2 3">Uncharacterized protein</fullName>
    </submittedName>
</protein>
<evidence type="ECO:0000313" key="4">
    <source>
        <dbReference type="Proteomes" id="UP000006039"/>
    </source>
</evidence>
<organism evidence="2">
    <name type="scientific">Gaeumannomyces tritici (strain R3-111a-1)</name>
    <name type="common">Wheat and barley take-all root rot fungus</name>
    <name type="synonym">Gaeumannomyces graminis var. tritici</name>
    <dbReference type="NCBI Taxonomy" id="644352"/>
    <lineage>
        <taxon>Eukaryota</taxon>
        <taxon>Fungi</taxon>
        <taxon>Dikarya</taxon>
        <taxon>Ascomycota</taxon>
        <taxon>Pezizomycotina</taxon>
        <taxon>Sordariomycetes</taxon>
        <taxon>Sordariomycetidae</taxon>
        <taxon>Magnaporthales</taxon>
        <taxon>Magnaporthaceae</taxon>
        <taxon>Gaeumannomyces</taxon>
    </lineage>
</organism>
<dbReference type="AlphaFoldDB" id="J3NJD5"/>
<accession>J3NJD5</accession>
<evidence type="ECO:0000256" key="1">
    <source>
        <dbReference type="SAM" id="MobiDB-lite"/>
    </source>
</evidence>
<dbReference type="Proteomes" id="UP000006039">
    <property type="component" value="Unassembled WGS sequence"/>
</dbReference>
<proteinExistence type="predicted"/>
<gene>
    <name evidence="3" type="primary">20341825</name>
    <name evidence="2" type="ORF">GGTG_01367</name>
</gene>
<keyword evidence="4" id="KW-1185">Reference proteome</keyword>
<reference evidence="3" key="4">
    <citation type="journal article" date="2015" name="G3 (Bethesda)">
        <title>Genome sequences of three phytopathogenic species of the Magnaporthaceae family of fungi.</title>
        <authorList>
            <person name="Okagaki L.H."/>
            <person name="Nunes C.C."/>
            <person name="Sailsbery J."/>
            <person name="Clay B."/>
            <person name="Brown D."/>
            <person name="John T."/>
            <person name="Oh Y."/>
            <person name="Young N."/>
            <person name="Fitzgerald M."/>
            <person name="Haas B.J."/>
            <person name="Zeng Q."/>
            <person name="Young S."/>
            <person name="Adiconis X."/>
            <person name="Fan L."/>
            <person name="Levin J.Z."/>
            <person name="Mitchell T.K."/>
            <person name="Okubara P.A."/>
            <person name="Farman M.L."/>
            <person name="Kohn L.M."/>
            <person name="Birren B."/>
            <person name="Ma L.-J."/>
            <person name="Dean R.A."/>
        </authorList>
    </citation>
    <scope>NUCLEOTIDE SEQUENCE</scope>
    <source>
        <strain evidence="3">R3-111a-1</strain>
    </source>
</reference>
<feature type="region of interest" description="Disordered" evidence="1">
    <location>
        <begin position="63"/>
        <end position="102"/>
    </location>
</feature>
<name>J3NJD5_GAET3</name>
<dbReference type="EnsemblFungi" id="EJT81386">
    <property type="protein sequence ID" value="EJT81386"/>
    <property type="gene ID" value="GGTG_01367"/>
</dbReference>
<evidence type="ECO:0000313" key="3">
    <source>
        <dbReference type="EnsemblFungi" id="EJT81386"/>
    </source>
</evidence>
<reference evidence="2" key="3">
    <citation type="submission" date="2010-09" db="EMBL/GenBank/DDBJ databases">
        <title>Annotation of Gaeumannomyces graminis var. tritici R3-111a-1.</title>
        <authorList>
            <consortium name="The Broad Institute Genome Sequencing Platform"/>
            <person name="Ma L.-J."/>
            <person name="Dead R."/>
            <person name="Young S.K."/>
            <person name="Zeng Q."/>
            <person name="Gargeya S."/>
            <person name="Fitzgerald M."/>
            <person name="Haas B."/>
            <person name="Abouelleil A."/>
            <person name="Alvarado L."/>
            <person name="Arachchi H.M."/>
            <person name="Berlin A."/>
            <person name="Brown A."/>
            <person name="Chapman S.B."/>
            <person name="Chen Z."/>
            <person name="Dunbar C."/>
            <person name="Freedman E."/>
            <person name="Gearin G."/>
            <person name="Gellesch M."/>
            <person name="Goldberg J."/>
            <person name="Griggs A."/>
            <person name="Gujja S."/>
            <person name="Heiman D."/>
            <person name="Howarth C."/>
            <person name="Larson L."/>
            <person name="Lui A."/>
            <person name="MacDonald P.J.P."/>
            <person name="Mehta T."/>
            <person name="Montmayeur A."/>
            <person name="Murphy C."/>
            <person name="Neiman D."/>
            <person name="Pearson M."/>
            <person name="Priest M."/>
            <person name="Roberts A."/>
            <person name="Saif S."/>
            <person name="Shea T."/>
            <person name="Shenoy N."/>
            <person name="Sisk P."/>
            <person name="Stolte C."/>
            <person name="Sykes S."/>
            <person name="Yandava C."/>
            <person name="Wortman J."/>
            <person name="Nusbaum C."/>
            <person name="Birren B."/>
        </authorList>
    </citation>
    <scope>NUCLEOTIDE SEQUENCE</scope>
    <source>
        <strain evidence="2">R3-111a-1</strain>
    </source>
</reference>
<dbReference type="RefSeq" id="XP_009217395.1">
    <property type="nucleotide sequence ID" value="XM_009219131.1"/>
</dbReference>
<reference evidence="4" key="1">
    <citation type="submission" date="2010-07" db="EMBL/GenBank/DDBJ databases">
        <title>The genome sequence of Gaeumannomyces graminis var. tritici strain R3-111a-1.</title>
        <authorList>
            <consortium name="The Broad Institute Genome Sequencing Platform"/>
            <person name="Ma L.-J."/>
            <person name="Dead R."/>
            <person name="Young S."/>
            <person name="Zeng Q."/>
            <person name="Koehrsen M."/>
            <person name="Alvarado L."/>
            <person name="Berlin A."/>
            <person name="Chapman S.B."/>
            <person name="Chen Z."/>
            <person name="Freedman E."/>
            <person name="Gellesch M."/>
            <person name="Goldberg J."/>
            <person name="Griggs A."/>
            <person name="Gujja S."/>
            <person name="Heilman E.R."/>
            <person name="Heiman D."/>
            <person name="Hepburn T."/>
            <person name="Howarth C."/>
            <person name="Jen D."/>
            <person name="Larson L."/>
            <person name="Mehta T."/>
            <person name="Neiman D."/>
            <person name="Pearson M."/>
            <person name="Roberts A."/>
            <person name="Saif S."/>
            <person name="Shea T."/>
            <person name="Shenoy N."/>
            <person name="Sisk P."/>
            <person name="Stolte C."/>
            <person name="Sykes S."/>
            <person name="Walk T."/>
            <person name="White J."/>
            <person name="Yandava C."/>
            <person name="Haas B."/>
            <person name="Nusbaum C."/>
            <person name="Birren B."/>
        </authorList>
    </citation>
    <scope>NUCLEOTIDE SEQUENCE [LARGE SCALE GENOMIC DNA]</scope>
    <source>
        <strain evidence="4">R3-111a-1</strain>
    </source>
</reference>
<dbReference type="VEuPathDB" id="FungiDB:GGTG_01367"/>
<reference evidence="2" key="2">
    <citation type="submission" date="2010-07" db="EMBL/GenBank/DDBJ databases">
        <authorList>
            <consortium name="The Broad Institute Genome Sequencing Platform"/>
            <consortium name="Broad Institute Genome Sequencing Center for Infectious Disease"/>
            <person name="Ma L.-J."/>
            <person name="Dead R."/>
            <person name="Young S."/>
            <person name="Zeng Q."/>
            <person name="Koehrsen M."/>
            <person name="Alvarado L."/>
            <person name="Berlin A."/>
            <person name="Chapman S.B."/>
            <person name="Chen Z."/>
            <person name="Freedman E."/>
            <person name="Gellesch M."/>
            <person name="Goldberg J."/>
            <person name="Griggs A."/>
            <person name="Gujja S."/>
            <person name="Heilman E.R."/>
            <person name="Heiman D."/>
            <person name="Hepburn T."/>
            <person name="Howarth C."/>
            <person name="Jen D."/>
            <person name="Larson L."/>
            <person name="Mehta T."/>
            <person name="Neiman D."/>
            <person name="Pearson M."/>
            <person name="Roberts A."/>
            <person name="Saif S."/>
            <person name="Shea T."/>
            <person name="Shenoy N."/>
            <person name="Sisk P."/>
            <person name="Stolte C."/>
            <person name="Sykes S."/>
            <person name="Walk T."/>
            <person name="White J."/>
            <person name="Yandava C."/>
            <person name="Haas B."/>
            <person name="Nusbaum C."/>
            <person name="Birren B."/>
        </authorList>
    </citation>
    <scope>NUCLEOTIDE SEQUENCE</scope>
    <source>
        <strain evidence="2">R3-111a-1</strain>
    </source>
</reference>
<dbReference type="HOGENOM" id="CLU_2277674_0_0_1"/>
<dbReference type="EMBL" id="GL385395">
    <property type="protein sequence ID" value="EJT81386.1"/>
    <property type="molecule type" value="Genomic_DNA"/>
</dbReference>
<reference evidence="3" key="5">
    <citation type="submission" date="2018-04" db="UniProtKB">
        <authorList>
            <consortium name="EnsemblFungi"/>
        </authorList>
    </citation>
    <scope>IDENTIFICATION</scope>
    <source>
        <strain evidence="3">R3-111a-1</strain>
    </source>
</reference>